<name>A0A4R5CGW3_9ACTN</name>
<dbReference type="InterPro" id="IPR003961">
    <property type="entry name" value="FN3_dom"/>
</dbReference>
<evidence type="ECO:0000259" key="1">
    <source>
        <dbReference type="PROSITE" id="PS50853"/>
    </source>
</evidence>
<reference evidence="2 3" key="1">
    <citation type="submission" date="2019-03" db="EMBL/GenBank/DDBJ databases">
        <title>Draft genome sequences of novel Actinobacteria.</title>
        <authorList>
            <person name="Sahin N."/>
            <person name="Ay H."/>
            <person name="Saygin H."/>
        </authorList>
    </citation>
    <scope>NUCLEOTIDE SEQUENCE [LARGE SCALE GENOMIC DNA]</scope>
    <source>
        <strain evidence="2 3">5K138</strain>
    </source>
</reference>
<dbReference type="Proteomes" id="UP000294739">
    <property type="component" value="Unassembled WGS sequence"/>
</dbReference>
<accession>A0A4R5CGW3</accession>
<dbReference type="InParanoid" id="A0A4R5CGW3"/>
<proteinExistence type="predicted"/>
<feature type="domain" description="Fibronectin type-III" evidence="1">
    <location>
        <begin position="133"/>
        <end position="227"/>
    </location>
</feature>
<evidence type="ECO:0000313" key="3">
    <source>
        <dbReference type="Proteomes" id="UP000294739"/>
    </source>
</evidence>
<sequence>MPTARNQTQGLLFEQNPTTFTRFDVFHDGNGLRLFASSTVNGSAKTRTNQALPELGSIHLWVTRTGNSWTLRWSADGQSWTTAATFTQAIELTRAGPHAGNAGGSAATAHTALVDYIFDPTHPVDPEDGHELPPDNTSPVISAATVTATATSASVQWQTNEAATGAVDYGTTTSYGSTASHGGTPLNHTVTLDGLEPATTYSYRIGGTDLAGNAATPVTGTFTTAAPTGTGDEIDLWYGTEQSFGSLAHTQRWVNIVGNVANSDNLTGFSYRLNGGPATALSVGPDNRRLQNEGDFNIDIARSALATGQNTVRITAAYQGGHQSTATITVTVASPGVLTLPRTVTWSSGVPLQSQAQVVDGLWALGNGTLRTGSTGYDRLVAVGDERWTDYEVTVPMTVHGFGPDAYSHLSGAPMIGIGVRWQGHTAVDSSQPAWDWFPAGAYSWYRFFAEGARWELRGNGNSPVQRGVREGSGIAFGATYVMKVRVQSLPQGARYSMKWWRHGTAEPTAWTATIDDADSVANGSIVLIAHQLDATFGNVEINSLTGSP</sequence>
<evidence type="ECO:0000313" key="2">
    <source>
        <dbReference type="EMBL" id="TDD98955.1"/>
    </source>
</evidence>
<dbReference type="InterPro" id="IPR013320">
    <property type="entry name" value="ConA-like_dom_sf"/>
</dbReference>
<organism evidence="2 3">
    <name type="scientific">Jiangella asiatica</name>
    <dbReference type="NCBI Taxonomy" id="2530372"/>
    <lineage>
        <taxon>Bacteria</taxon>
        <taxon>Bacillati</taxon>
        <taxon>Actinomycetota</taxon>
        <taxon>Actinomycetes</taxon>
        <taxon>Jiangellales</taxon>
        <taxon>Jiangellaceae</taxon>
        <taxon>Jiangella</taxon>
    </lineage>
</organism>
<dbReference type="Gene3D" id="2.60.40.380">
    <property type="entry name" value="Purple acid phosphatase-like, N-terminal"/>
    <property type="match status" value="1"/>
</dbReference>
<dbReference type="PROSITE" id="PS50853">
    <property type="entry name" value="FN3"/>
    <property type="match status" value="1"/>
</dbReference>
<comment type="caution">
    <text evidence="2">The sequence shown here is derived from an EMBL/GenBank/DDBJ whole genome shotgun (WGS) entry which is preliminary data.</text>
</comment>
<dbReference type="InterPro" id="IPR008963">
    <property type="entry name" value="Purple_acid_Pase-like_N"/>
</dbReference>
<dbReference type="Gene3D" id="2.60.120.200">
    <property type="match status" value="1"/>
</dbReference>
<dbReference type="AlphaFoldDB" id="A0A4R5CGW3"/>
<dbReference type="SUPFAM" id="SSF49363">
    <property type="entry name" value="Purple acid phosphatase, N-terminal domain"/>
    <property type="match status" value="1"/>
</dbReference>
<dbReference type="GO" id="GO:0046872">
    <property type="term" value="F:metal ion binding"/>
    <property type="evidence" value="ECO:0007669"/>
    <property type="project" value="InterPro"/>
</dbReference>
<dbReference type="OrthoDB" id="9802683at2"/>
<gene>
    <name evidence="2" type="ORF">E1269_28155</name>
</gene>
<dbReference type="Pfam" id="PF16656">
    <property type="entry name" value="Pur_ac_phosph_N"/>
    <property type="match status" value="1"/>
</dbReference>
<dbReference type="SUPFAM" id="SSF49899">
    <property type="entry name" value="Concanavalin A-like lectins/glucanases"/>
    <property type="match status" value="1"/>
</dbReference>
<protein>
    <recommendedName>
        <fullName evidence="1">Fibronectin type-III domain-containing protein</fullName>
    </recommendedName>
</protein>
<dbReference type="InterPro" id="IPR015914">
    <property type="entry name" value="PAPs_N"/>
</dbReference>
<dbReference type="EMBL" id="SMKZ01000063">
    <property type="protein sequence ID" value="TDD98955.1"/>
    <property type="molecule type" value="Genomic_DNA"/>
</dbReference>
<dbReference type="GO" id="GO:0003993">
    <property type="term" value="F:acid phosphatase activity"/>
    <property type="evidence" value="ECO:0007669"/>
    <property type="project" value="InterPro"/>
</dbReference>
<keyword evidence="3" id="KW-1185">Reference proteome</keyword>